<sequence>MMWSHGVLILMMLVHADAKYQTQEAKLGERVTLQVERDVREWMRVKSDGKKEYVQFCEDTVGLGCNMFADERGRASCPSSSVTVFPNGTLTLHFMWEGDAFANYSASDATPGVSLRTVF</sequence>
<proteinExistence type="predicted"/>
<keyword evidence="1" id="KW-0732">Signal</keyword>
<reference evidence="3" key="1">
    <citation type="journal article" date="2015" name="Nat. Genet.">
        <title>The genome and transcriptome of the zoonotic hookworm Ancylostoma ceylanicum identify infection-specific gene families.</title>
        <authorList>
            <person name="Schwarz E.M."/>
            <person name="Hu Y."/>
            <person name="Antoshechkin I."/>
            <person name="Miller M.M."/>
            <person name="Sternberg P.W."/>
            <person name="Aroian R.V."/>
        </authorList>
    </citation>
    <scope>NUCLEOTIDE SEQUENCE</scope>
    <source>
        <strain evidence="3">HY135</strain>
    </source>
</reference>
<organism evidence="2 3">
    <name type="scientific">Ancylostoma ceylanicum</name>
    <dbReference type="NCBI Taxonomy" id="53326"/>
    <lineage>
        <taxon>Eukaryota</taxon>
        <taxon>Metazoa</taxon>
        <taxon>Ecdysozoa</taxon>
        <taxon>Nematoda</taxon>
        <taxon>Chromadorea</taxon>
        <taxon>Rhabditida</taxon>
        <taxon>Rhabditina</taxon>
        <taxon>Rhabditomorpha</taxon>
        <taxon>Strongyloidea</taxon>
        <taxon>Ancylostomatidae</taxon>
        <taxon>Ancylostomatinae</taxon>
        <taxon>Ancylostoma</taxon>
    </lineage>
</organism>
<comment type="caution">
    <text evidence="2">The sequence shown here is derived from an EMBL/GenBank/DDBJ whole genome shotgun (WGS) entry which is preliminary data.</text>
</comment>
<feature type="signal peptide" evidence="1">
    <location>
        <begin position="1"/>
        <end position="18"/>
    </location>
</feature>
<dbReference type="AlphaFoldDB" id="A0A016U916"/>
<dbReference type="Proteomes" id="UP000024635">
    <property type="component" value="Unassembled WGS sequence"/>
</dbReference>
<gene>
    <name evidence="2" type="primary">Acey_s0052.g2202</name>
    <name evidence="2" type="ORF">Y032_0052g2202</name>
</gene>
<protein>
    <submittedName>
        <fullName evidence="2">Uncharacterized protein</fullName>
    </submittedName>
</protein>
<keyword evidence="3" id="KW-1185">Reference proteome</keyword>
<dbReference type="EMBL" id="JARK01001388">
    <property type="protein sequence ID" value="EYC11078.1"/>
    <property type="molecule type" value="Genomic_DNA"/>
</dbReference>
<accession>A0A016U916</accession>
<feature type="chain" id="PRO_5001492084" evidence="1">
    <location>
        <begin position="19"/>
        <end position="119"/>
    </location>
</feature>
<evidence type="ECO:0000256" key="1">
    <source>
        <dbReference type="SAM" id="SignalP"/>
    </source>
</evidence>
<evidence type="ECO:0000313" key="2">
    <source>
        <dbReference type="EMBL" id="EYC11078.1"/>
    </source>
</evidence>
<name>A0A016U916_9BILA</name>
<evidence type="ECO:0000313" key="3">
    <source>
        <dbReference type="Proteomes" id="UP000024635"/>
    </source>
</evidence>